<dbReference type="Proteomes" id="UP000027931">
    <property type="component" value="Unassembled WGS sequence"/>
</dbReference>
<dbReference type="eggNOG" id="COG3296">
    <property type="taxonomic scope" value="Bacteria"/>
</dbReference>
<dbReference type="EMBL" id="JMIR01000007">
    <property type="protein sequence ID" value="KEO83927.1"/>
    <property type="molecule type" value="Genomic_DNA"/>
</dbReference>
<name>A0A074MDK3_9BACL</name>
<feature type="transmembrane region" description="Helical" evidence="5">
    <location>
        <begin position="75"/>
        <end position="93"/>
    </location>
</feature>
<organism evidence="6 7">
    <name type="scientific">Tumebacillus flagellatus</name>
    <dbReference type="NCBI Taxonomy" id="1157490"/>
    <lineage>
        <taxon>Bacteria</taxon>
        <taxon>Bacillati</taxon>
        <taxon>Bacillota</taxon>
        <taxon>Bacilli</taxon>
        <taxon>Bacillales</taxon>
        <taxon>Alicyclobacillaceae</taxon>
        <taxon>Tumebacillus</taxon>
    </lineage>
</organism>
<dbReference type="OrthoDB" id="9808930at2"/>
<evidence type="ECO:0000313" key="7">
    <source>
        <dbReference type="Proteomes" id="UP000027931"/>
    </source>
</evidence>
<feature type="transmembrane region" description="Helical" evidence="5">
    <location>
        <begin position="12"/>
        <end position="35"/>
    </location>
</feature>
<proteinExistence type="predicted"/>
<accession>A0A074MDK3</accession>
<keyword evidence="3 5" id="KW-1133">Transmembrane helix</keyword>
<protein>
    <recommendedName>
        <fullName evidence="8">DUF4870 domain-containing protein</fullName>
    </recommendedName>
</protein>
<sequence>MYVSDRNDRYWALAAHLSIILLPVIAPLVILILRANSRFVRHHAGQALLFHIIWGLLMMVSGWLCWILIGFPMLAIFGLMGIWTTLRAVFAALNEETYRYPITGNWM</sequence>
<evidence type="ECO:0000256" key="4">
    <source>
        <dbReference type="ARBA" id="ARBA00023136"/>
    </source>
</evidence>
<evidence type="ECO:0000256" key="2">
    <source>
        <dbReference type="ARBA" id="ARBA00022692"/>
    </source>
</evidence>
<dbReference type="STRING" id="1157490.EL26_06990"/>
<dbReference type="InterPro" id="IPR019109">
    <property type="entry name" value="MamF_MmsF"/>
</dbReference>
<evidence type="ECO:0000313" key="6">
    <source>
        <dbReference type="EMBL" id="KEO83927.1"/>
    </source>
</evidence>
<keyword evidence="4 5" id="KW-0472">Membrane</keyword>
<keyword evidence="2 5" id="KW-0812">Transmembrane</keyword>
<dbReference type="AlphaFoldDB" id="A0A074MDK3"/>
<dbReference type="RefSeq" id="WP_038085937.1">
    <property type="nucleotide sequence ID" value="NZ_JMIR01000007.1"/>
</dbReference>
<evidence type="ECO:0000256" key="1">
    <source>
        <dbReference type="ARBA" id="ARBA00004141"/>
    </source>
</evidence>
<dbReference type="Pfam" id="PF09685">
    <property type="entry name" value="MamF_MmsF"/>
    <property type="match status" value="1"/>
</dbReference>
<comment type="subcellular location">
    <subcellularLocation>
        <location evidence="1">Membrane</location>
        <topology evidence="1">Multi-pass membrane protein</topology>
    </subcellularLocation>
</comment>
<comment type="caution">
    <text evidence="6">The sequence shown here is derived from an EMBL/GenBank/DDBJ whole genome shotgun (WGS) entry which is preliminary data.</text>
</comment>
<evidence type="ECO:0000256" key="5">
    <source>
        <dbReference type="SAM" id="Phobius"/>
    </source>
</evidence>
<feature type="transmembrane region" description="Helical" evidence="5">
    <location>
        <begin position="47"/>
        <end position="69"/>
    </location>
</feature>
<evidence type="ECO:0000256" key="3">
    <source>
        <dbReference type="ARBA" id="ARBA00022989"/>
    </source>
</evidence>
<gene>
    <name evidence="6" type="ORF">EL26_06990</name>
</gene>
<reference evidence="6 7" key="1">
    <citation type="journal article" date="2013" name="Int. J. Syst. Evol. Microbiol.">
        <title>Tumebacillus flagellatus sp. nov., an alpha-amylase/pullulanase-producing bacterium isolated from cassava wastewater.</title>
        <authorList>
            <person name="Wang Q."/>
            <person name="Xie N."/>
            <person name="Qin Y."/>
            <person name="Shen N."/>
            <person name="Zhu J."/>
            <person name="Mi H."/>
            <person name="Huang R."/>
        </authorList>
    </citation>
    <scope>NUCLEOTIDE SEQUENCE [LARGE SCALE GENOMIC DNA]</scope>
    <source>
        <strain evidence="6 7">GST4</strain>
    </source>
</reference>
<keyword evidence="7" id="KW-1185">Reference proteome</keyword>
<evidence type="ECO:0008006" key="8">
    <source>
        <dbReference type="Google" id="ProtNLM"/>
    </source>
</evidence>